<organism evidence="10">
    <name type="scientific">marine metagenome</name>
    <dbReference type="NCBI Taxonomy" id="408172"/>
    <lineage>
        <taxon>unclassified sequences</taxon>
        <taxon>metagenomes</taxon>
        <taxon>ecological metagenomes</taxon>
    </lineage>
</organism>
<keyword evidence="6 8" id="KW-1133">Transmembrane helix</keyword>
<dbReference type="SUPFAM" id="SSF161098">
    <property type="entry name" value="MetI-like"/>
    <property type="match status" value="1"/>
</dbReference>
<reference evidence="10" key="1">
    <citation type="submission" date="2018-05" db="EMBL/GenBank/DDBJ databases">
        <authorList>
            <person name="Lanie J.A."/>
            <person name="Ng W.-L."/>
            <person name="Kazmierczak K.M."/>
            <person name="Andrzejewski T.M."/>
            <person name="Davidsen T.M."/>
            <person name="Wayne K.J."/>
            <person name="Tettelin H."/>
            <person name="Glass J.I."/>
            <person name="Rusch D."/>
            <person name="Podicherti R."/>
            <person name="Tsui H.-C.T."/>
            <person name="Winkler M.E."/>
        </authorList>
    </citation>
    <scope>NUCLEOTIDE SEQUENCE</scope>
</reference>
<comment type="subcellular location">
    <subcellularLocation>
        <location evidence="1">Cell inner membrane</location>
        <topology evidence="1">Multi-pass membrane protein</topology>
    </subcellularLocation>
</comment>
<dbReference type="CDD" id="cd06261">
    <property type="entry name" value="TM_PBP2"/>
    <property type="match status" value="1"/>
</dbReference>
<evidence type="ECO:0000256" key="4">
    <source>
        <dbReference type="ARBA" id="ARBA00022519"/>
    </source>
</evidence>
<evidence type="ECO:0000256" key="6">
    <source>
        <dbReference type="ARBA" id="ARBA00022989"/>
    </source>
</evidence>
<evidence type="ECO:0000256" key="8">
    <source>
        <dbReference type="SAM" id="Phobius"/>
    </source>
</evidence>
<dbReference type="GO" id="GO:0005886">
    <property type="term" value="C:plasma membrane"/>
    <property type="evidence" value="ECO:0007669"/>
    <property type="project" value="UniProtKB-SubCell"/>
</dbReference>
<feature type="transmembrane region" description="Helical" evidence="8">
    <location>
        <begin position="151"/>
        <end position="171"/>
    </location>
</feature>
<dbReference type="InterPro" id="IPR035906">
    <property type="entry name" value="MetI-like_sf"/>
</dbReference>
<dbReference type="Pfam" id="PF00528">
    <property type="entry name" value="BPD_transp_1"/>
    <property type="match status" value="1"/>
</dbReference>
<feature type="transmembrane region" description="Helical" evidence="8">
    <location>
        <begin position="46"/>
        <end position="67"/>
    </location>
</feature>
<dbReference type="GO" id="GO:0055085">
    <property type="term" value="P:transmembrane transport"/>
    <property type="evidence" value="ECO:0007669"/>
    <property type="project" value="InterPro"/>
</dbReference>
<keyword evidence="7 8" id="KW-0472">Membrane</keyword>
<feature type="transmembrane region" description="Helical" evidence="8">
    <location>
        <begin position="14"/>
        <end position="34"/>
    </location>
</feature>
<dbReference type="InterPro" id="IPR000515">
    <property type="entry name" value="MetI-like"/>
</dbReference>
<evidence type="ECO:0000256" key="1">
    <source>
        <dbReference type="ARBA" id="ARBA00004429"/>
    </source>
</evidence>
<keyword evidence="5 8" id="KW-0812">Transmembrane</keyword>
<dbReference type="PANTHER" id="PTHR43357">
    <property type="entry name" value="INNER MEMBRANE ABC TRANSPORTER PERMEASE PROTEIN YDCV"/>
    <property type="match status" value="1"/>
</dbReference>
<feature type="domain" description="ABC transmembrane type-1" evidence="9">
    <location>
        <begin position="1"/>
        <end position="171"/>
    </location>
</feature>
<gene>
    <name evidence="10" type="ORF">METZ01_LOCUS478870</name>
</gene>
<evidence type="ECO:0000256" key="3">
    <source>
        <dbReference type="ARBA" id="ARBA00022475"/>
    </source>
</evidence>
<feature type="transmembrane region" description="Helical" evidence="8">
    <location>
        <begin position="109"/>
        <end position="130"/>
    </location>
</feature>
<feature type="transmembrane region" description="Helical" evidence="8">
    <location>
        <begin position="201"/>
        <end position="223"/>
    </location>
</feature>
<sequence>LQGMILVPMVLPPFVGAIGMKQMFARFGSVNLLLMRMEIIDQPIDFFGGGGFLGVVILEVLHLYPIMYLNVAAALSNIDPSLDEAARNVGSSGFRLFRTITFPLMLPGYFAGAIIVFIWAFTDLGTPLVFNFRQVIAVEIFNSIADINENPVAYALVVLVIVMTIFFYYLAKRVMGGQKYEMITRGHVAGAQKPATPGITAAIWAIMILVTGFALLPHLSIVLTSFADRWFMTVLPESTTLSH</sequence>
<keyword evidence="3" id="KW-1003">Cell membrane</keyword>
<dbReference type="PANTHER" id="PTHR43357:SF3">
    <property type="entry name" value="FE(3+)-TRANSPORT SYSTEM PERMEASE PROTEIN FBPB 2"/>
    <property type="match status" value="1"/>
</dbReference>
<evidence type="ECO:0000256" key="2">
    <source>
        <dbReference type="ARBA" id="ARBA00022448"/>
    </source>
</evidence>
<evidence type="ECO:0000256" key="7">
    <source>
        <dbReference type="ARBA" id="ARBA00023136"/>
    </source>
</evidence>
<evidence type="ECO:0000313" key="10">
    <source>
        <dbReference type="EMBL" id="SVE26016.1"/>
    </source>
</evidence>
<protein>
    <recommendedName>
        <fullName evidence="9">ABC transmembrane type-1 domain-containing protein</fullName>
    </recommendedName>
</protein>
<evidence type="ECO:0000256" key="5">
    <source>
        <dbReference type="ARBA" id="ARBA00022692"/>
    </source>
</evidence>
<accession>A0A383C0N7</accession>
<dbReference type="PROSITE" id="PS50928">
    <property type="entry name" value="ABC_TM1"/>
    <property type="match status" value="1"/>
</dbReference>
<feature type="non-terminal residue" evidence="10">
    <location>
        <position position="1"/>
    </location>
</feature>
<feature type="non-terminal residue" evidence="10">
    <location>
        <position position="243"/>
    </location>
</feature>
<dbReference type="EMBL" id="UINC01205027">
    <property type="protein sequence ID" value="SVE26016.1"/>
    <property type="molecule type" value="Genomic_DNA"/>
</dbReference>
<dbReference type="Gene3D" id="1.10.3720.10">
    <property type="entry name" value="MetI-like"/>
    <property type="match status" value="1"/>
</dbReference>
<proteinExistence type="predicted"/>
<keyword evidence="2" id="KW-0813">Transport</keyword>
<keyword evidence="4" id="KW-0997">Cell inner membrane</keyword>
<dbReference type="AlphaFoldDB" id="A0A383C0N7"/>
<evidence type="ECO:0000259" key="9">
    <source>
        <dbReference type="PROSITE" id="PS50928"/>
    </source>
</evidence>
<name>A0A383C0N7_9ZZZZ</name>